<protein>
    <submittedName>
        <fullName evidence="1">Uncharacterized protein</fullName>
    </submittedName>
</protein>
<dbReference type="AlphaFoldDB" id="A0A2V4B027"/>
<organism evidence="1 2">
    <name type="scientific">Prauserella muralis</name>
    <dbReference type="NCBI Taxonomy" id="588067"/>
    <lineage>
        <taxon>Bacteria</taxon>
        <taxon>Bacillati</taxon>
        <taxon>Actinomycetota</taxon>
        <taxon>Actinomycetes</taxon>
        <taxon>Pseudonocardiales</taxon>
        <taxon>Pseudonocardiaceae</taxon>
        <taxon>Prauserella</taxon>
    </lineage>
</organism>
<name>A0A2V4B027_9PSEU</name>
<dbReference type="RefSeq" id="WP_112281344.1">
    <property type="nucleotide sequence ID" value="NZ_MASW01000002.1"/>
</dbReference>
<evidence type="ECO:0000313" key="1">
    <source>
        <dbReference type="EMBL" id="PXY27343.1"/>
    </source>
</evidence>
<comment type="caution">
    <text evidence="1">The sequence shown here is derived from an EMBL/GenBank/DDBJ whole genome shotgun (WGS) entry which is preliminary data.</text>
</comment>
<gene>
    <name evidence="1" type="ORF">BAY60_12935</name>
</gene>
<dbReference type="OrthoDB" id="3626248at2"/>
<reference evidence="1 2" key="1">
    <citation type="submission" date="2016-07" db="EMBL/GenBank/DDBJ databases">
        <title>Draft genome sequence of Prauserella muralis DSM 45305, isolated from a mould-covered wall in an indoor environment.</title>
        <authorList>
            <person name="Ruckert C."/>
            <person name="Albersmeier A."/>
            <person name="Jiang C.-L."/>
            <person name="Jiang Y."/>
            <person name="Kalinowski J."/>
            <person name="Schneider O."/>
            <person name="Winkler A."/>
            <person name="Zotchev S.B."/>
        </authorList>
    </citation>
    <scope>NUCLEOTIDE SEQUENCE [LARGE SCALE GENOMIC DNA]</scope>
    <source>
        <strain evidence="1 2">DSM 45305</strain>
    </source>
</reference>
<sequence length="131" mass="14159">MGLPGNNETETETAAVLAARAEDAARTLFQRMAGTLDEDGVADPAELTEIVSSLKRTMENVARCLPQLSTWLEQRMWSGTLGDGDGAEFDELTKLTFETVVALARGHRMSAELGRELGLALHASRQLTAAR</sequence>
<evidence type="ECO:0000313" key="2">
    <source>
        <dbReference type="Proteomes" id="UP000249915"/>
    </source>
</evidence>
<dbReference type="EMBL" id="MASW01000002">
    <property type="protein sequence ID" value="PXY27343.1"/>
    <property type="molecule type" value="Genomic_DNA"/>
</dbReference>
<dbReference type="Proteomes" id="UP000249915">
    <property type="component" value="Unassembled WGS sequence"/>
</dbReference>
<accession>A0A2V4B027</accession>
<keyword evidence="2" id="KW-1185">Reference proteome</keyword>
<proteinExistence type="predicted"/>